<dbReference type="InterPro" id="IPR052337">
    <property type="entry name" value="SAT4-like"/>
</dbReference>
<protein>
    <recommendedName>
        <fullName evidence="7">Rhodopsin domain-containing protein</fullName>
    </recommendedName>
</protein>
<evidence type="ECO:0000313" key="9">
    <source>
        <dbReference type="Proteomes" id="UP000593566"/>
    </source>
</evidence>
<dbReference type="PANTHER" id="PTHR33048:SF47">
    <property type="entry name" value="INTEGRAL MEMBRANE PROTEIN-RELATED"/>
    <property type="match status" value="1"/>
</dbReference>
<evidence type="ECO:0000256" key="5">
    <source>
        <dbReference type="ARBA" id="ARBA00038359"/>
    </source>
</evidence>
<comment type="caution">
    <text evidence="8">The sequence shown here is derived from an EMBL/GenBank/DDBJ whole genome shotgun (WGS) entry which is preliminary data.</text>
</comment>
<dbReference type="GO" id="GO:0016020">
    <property type="term" value="C:membrane"/>
    <property type="evidence" value="ECO:0007669"/>
    <property type="project" value="UniProtKB-SubCell"/>
</dbReference>
<comment type="subcellular location">
    <subcellularLocation>
        <location evidence="1">Membrane</location>
        <topology evidence="1">Multi-pass membrane protein</topology>
    </subcellularLocation>
</comment>
<feature type="transmembrane region" description="Helical" evidence="6">
    <location>
        <begin position="71"/>
        <end position="93"/>
    </location>
</feature>
<organism evidence="8 9">
    <name type="scientific">Letharia lupina</name>
    <dbReference type="NCBI Taxonomy" id="560253"/>
    <lineage>
        <taxon>Eukaryota</taxon>
        <taxon>Fungi</taxon>
        <taxon>Dikarya</taxon>
        <taxon>Ascomycota</taxon>
        <taxon>Pezizomycotina</taxon>
        <taxon>Lecanoromycetes</taxon>
        <taxon>OSLEUM clade</taxon>
        <taxon>Lecanoromycetidae</taxon>
        <taxon>Lecanorales</taxon>
        <taxon>Lecanorineae</taxon>
        <taxon>Parmeliaceae</taxon>
        <taxon>Letharia</taxon>
    </lineage>
</organism>
<evidence type="ECO:0000256" key="2">
    <source>
        <dbReference type="ARBA" id="ARBA00022692"/>
    </source>
</evidence>
<gene>
    <name evidence="8" type="ORF">HO133_006230</name>
</gene>
<dbReference type="GeneID" id="59334631"/>
<dbReference type="EMBL" id="JACCJB010000023">
    <property type="protein sequence ID" value="KAF6218268.1"/>
    <property type="molecule type" value="Genomic_DNA"/>
</dbReference>
<proteinExistence type="inferred from homology"/>
<evidence type="ECO:0000259" key="7">
    <source>
        <dbReference type="Pfam" id="PF20684"/>
    </source>
</evidence>
<name>A0A8H6F854_9LECA</name>
<accession>A0A8H6F854</accession>
<keyword evidence="4 6" id="KW-0472">Membrane</keyword>
<evidence type="ECO:0000313" key="8">
    <source>
        <dbReference type="EMBL" id="KAF6218268.1"/>
    </source>
</evidence>
<feature type="transmembrane region" description="Helical" evidence="6">
    <location>
        <begin position="148"/>
        <end position="169"/>
    </location>
</feature>
<reference evidence="8 9" key="1">
    <citation type="journal article" date="2020" name="Genomics">
        <title>Complete, high-quality genomes from long-read metagenomic sequencing of two wolf lichen thalli reveals enigmatic genome architecture.</title>
        <authorList>
            <person name="McKenzie S.K."/>
            <person name="Walston R.F."/>
            <person name="Allen J.L."/>
        </authorList>
    </citation>
    <scope>NUCLEOTIDE SEQUENCE [LARGE SCALE GENOMIC DNA]</scope>
    <source>
        <strain evidence="8">WasteWater1</strain>
    </source>
</reference>
<evidence type="ECO:0000256" key="6">
    <source>
        <dbReference type="SAM" id="Phobius"/>
    </source>
</evidence>
<dbReference type="PANTHER" id="PTHR33048">
    <property type="entry name" value="PTH11-LIKE INTEGRAL MEMBRANE PROTEIN (AFU_ORTHOLOGUE AFUA_5G11245)"/>
    <property type="match status" value="1"/>
</dbReference>
<keyword evidence="2 6" id="KW-0812">Transmembrane</keyword>
<feature type="domain" description="Rhodopsin" evidence="7">
    <location>
        <begin position="5"/>
        <end position="232"/>
    </location>
</feature>
<feature type="transmembrane region" description="Helical" evidence="6">
    <location>
        <begin position="105"/>
        <end position="128"/>
    </location>
</feature>
<comment type="similarity">
    <text evidence="5">Belongs to the SAT4 family.</text>
</comment>
<dbReference type="InterPro" id="IPR049326">
    <property type="entry name" value="Rhodopsin_dom_fungi"/>
</dbReference>
<dbReference type="Pfam" id="PF20684">
    <property type="entry name" value="Fung_rhodopsin"/>
    <property type="match status" value="1"/>
</dbReference>
<dbReference type="Proteomes" id="UP000593566">
    <property type="component" value="Unassembled WGS sequence"/>
</dbReference>
<dbReference type="RefSeq" id="XP_037147703.1">
    <property type="nucleotide sequence ID" value="XM_037297129.1"/>
</dbReference>
<evidence type="ECO:0000256" key="1">
    <source>
        <dbReference type="ARBA" id="ARBA00004141"/>
    </source>
</evidence>
<keyword evidence="9" id="KW-1185">Reference proteome</keyword>
<dbReference type="AlphaFoldDB" id="A0A8H6F854"/>
<evidence type="ECO:0000256" key="4">
    <source>
        <dbReference type="ARBA" id="ARBA00023136"/>
    </source>
</evidence>
<evidence type="ECO:0000256" key="3">
    <source>
        <dbReference type="ARBA" id="ARBA00022989"/>
    </source>
</evidence>
<sequence length="300" mass="33246">MSKLGLWYDDWLIIAASCPATKSPLRVPSDGYRRIGINIYETVVTVLRLKPDPGDYARSLRAVSDVLKGTFISEICWTIAICIVKCSILTFYWRLFGLQGGAIRIAIWAFFVVVVCWGIAVGVATIFQCSPIQYMWDPTIPGRCITDTYWFFVGSSIPHIITDLALIGLPMPRIWKLQMPRSQKIMVSAILGLGGLSNGEKATNEVSLLIWTGVEVNMSIVCACLPCLRPIITLIFGKLKSLREHKSTHERGSDLPMDMLKLDSPAAMLAVSRQQIWGEGERPMLDSLAPSKMEAATPPV</sequence>
<keyword evidence="3 6" id="KW-1133">Transmembrane helix</keyword>